<gene>
    <name evidence="3" type="ORF">HHL09_18350</name>
</gene>
<feature type="signal peptide" evidence="2">
    <location>
        <begin position="1"/>
        <end position="23"/>
    </location>
</feature>
<organism evidence="3 4">
    <name type="scientific">Luteolibacter luteus</name>
    <dbReference type="NCBI Taxonomy" id="2728835"/>
    <lineage>
        <taxon>Bacteria</taxon>
        <taxon>Pseudomonadati</taxon>
        <taxon>Verrucomicrobiota</taxon>
        <taxon>Verrucomicrobiia</taxon>
        <taxon>Verrucomicrobiales</taxon>
        <taxon>Verrucomicrobiaceae</taxon>
        <taxon>Luteolibacter</taxon>
    </lineage>
</organism>
<dbReference type="Proteomes" id="UP000501812">
    <property type="component" value="Chromosome"/>
</dbReference>
<evidence type="ECO:0000313" key="4">
    <source>
        <dbReference type="Proteomes" id="UP000501812"/>
    </source>
</evidence>
<dbReference type="RefSeq" id="WP_169456082.1">
    <property type="nucleotide sequence ID" value="NZ_CP051774.1"/>
</dbReference>
<name>A0A858RK37_9BACT</name>
<feature type="chain" id="PRO_5032385618" evidence="2">
    <location>
        <begin position="24"/>
        <end position="204"/>
    </location>
</feature>
<feature type="region of interest" description="Disordered" evidence="1">
    <location>
        <begin position="169"/>
        <end position="204"/>
    </location>
</feature>
<dbReference type="EMBL" id="CP051774">
    <property type="protein sequence ID" value="QJE97656.1"/>
    <property type="molecule type" value="Genomic_DNA"/>
</dbReference>
<protein>
    <submittedName>
        <fullName evidence="3">Uncharacterized protein</fullName>
    </submittedName>
</protein>
<evidence type="ECO:0000256" key="2">
    <source>
        <dbReference type="SAM" id="SignalP"/>
    </source>
</evidence>
<evidence type="ECO:0000313" key="3">
    <source>
        <dbReference type="EMBL" id="QJE97656.1"/>
    </source>
</evidence>
<reference evidence="3 4" key="1">
    <citation type="submission" date="2020-04" db="EMBL/GenBank/DDBJ databases">
        <title>Luteolibacter sp. G-1-1-1 isolated from soil.</title>
        <authorList>
            <person name="Dahal R.H."/>
        </authorList>
    </citation>
    <scope>NUCLEOTIDE SEQUENCE [LARGE SCALE GENOMIC DNA]</scope>
    <source>
        <strain evidence="3 4">G-1-1-1</strain>
    </source>
</reference>
<sequence length="204" mass="21841">MTLKTISSALGVTLLALAAQPLAAQQTEMRDSPTSEQLAEQLKVANNEAQKTLVKLRPSEGPDPAKASSGDSLVKDSDFLAFNGKMTLVPKMAILHTPPNMVDRVKFVSGNQLMPFGDFYAVNRAWITTYEVTRAQAEGNQPFPEDVVKRFDKSTTLVVAVFKGGPISVLPPKPQPREMVTAGDKAPAGANTTAKPNPSAPQKP</sequence>
<accession>A0A858RK37</accession>
<keyword evidence="2" id="KW-0732">Signal</keyword>
<dbReference type="KEGG" id="luo:HHL09_18350"/>
<dbReference type="AlphaFoldDB" id="A0A858RK37"/>
<evidence type="ECO:0000256" key="1">
    <source>
        <dbReference type="SAM" id="MobiDB-lite"/>
    </source>
</evidence>
<proteinExistence type="predicted"/>
<keyword evidence="4" id="KW-1185">Reference proteome</keyword>